<feature type="signal peptide" evidence="1">
    <location>
        <begin position="1"/>
        <end position="16"/>
    </location>
</feature>
<dbReference type="EMBL" id="CAAKMV010000142">
    <property type="protein sequence ID" value="VIO60185.1"/>
    <property type="molecule type" value="Genomic_DNA"/>
</dbReference>
<evidence type="ECO:0000256" key="1">
    <source>
        <dbReference type="SAM" id="SignalP"/>
    </source>
</evidence>
<name>A0A4E9E0X4_GIBZA</name>
<organism evidence="2">
    <name type="scientific">Gibberella zeae</name>
    <name type="common">Wheat head blight fungus</name>
    <name type="synonym">Fusarium graminearum</name>
    <dbReference type="NCBI Taxonomy" id="5518"/>
    <lineage>
        <taxon>Eukaryota</taxon>
        <taxon>Fungi</taxon>
        <taxon>Dikarya</taxon>
        <taxon>Ascomycota</taxon>
        <taxon>Pezizomycotina</taxon>
        <taxon>Sordariomycetes</taxon>
        <taxon>Hypocreomycetidae</taxon>
        <taxon>Hypocreales</taxon>
        <taxon>Nectriaceae</taxon>
        <taxon>Fusarium</taxon>
    </lineage>
</organism>
<reference evidence="2" key="1">
    <citation type="submission" date="2019-04" db="EMBL/GenBank/DDBJ databases">
        <authorList>
            <person name="Melise S."/>
            <person name="Noan J."/>
            <person name="Okalmin O."/>
        </authorList>
    </citation>
    <scope>NUCLEOTIDE SEQUENCE</scope>
    <source>
        <strain evidence="2">FN9</strain>
    </source>
</reference>
<protein>
    <submittedName>
        <fullName evidence="2">Uncharacterized protein</fullName>
    </submittedName>
</protein>
<sequence>MGATIVLVLKYMSVLLIDNCEETIAILKYVLKDEAIAPIKIEHRCPRMEMKRTFKQSLLPLSMKITDLTSSFFRFSPLRSIERTDDFLWGILRVSIIIAIAETLSAQMDDLATMRVSAMSNVMRANSILLHNELEPLRGFKT</sequence>
<dbReference type="AlphaFoldDB" id="A0A4E9E0X4"/>
<accession>A0A4E9E0X4</accession>
<keyword evidence="1" id="KW-0732">Signal</keyword>
<feature type="chain" id="PRO_5026358087" evidence="1">
    <location>
        <begin position="17"/>
        <end position="142"/>
    </location>
</feature>
<proteinExistence type="predicted"/>
<evidence type="ECO:0000313" key="2">
    <source>
        <dbReference type="EMBL" id="VIO60185.1"/>
    </source>
</evidence>
<gene>
    <name evidence="2" type="ORF">FUG_LOCUS387003</name>
</gene>